<protein>
    <submittedName>
        <fullName evidence="1">Uncharacterized protein</fullName>
    </submittedName>
</protein>
<keyword evidence="2" id="KW-1185">Reference proteome</keyword>
<dbReference type="Gene3D" id="4.10.60.10">
    <property type="entry name" value="Zinc finger, CCHC-type"/>
    <property type="match status" value="1"/>
</dbReference>
<accession>A0A137NPF8</accession>
<reference evidence="1 2" key="1">
    <citation type="journal article" date="2015" name="Genome Biol. Evol.">
        <title>Phylogenomic analyses indicate that early fungi evolved digesting cell walls of algal ancestors of land plants.</title>
        <authorList>
            <person name="Chang Y."/>
            <person name="Wang S."/>
            <person name="Sekimoto S."/>
            <person name="Aerts A.L."/>
            <person name="Choi C."/>
            <person name="Clum A."/>
            <person name="LaButti K.M."/>
            <person name="Lindquist E.A."/>
            <person name="Yee Ngan C."/>
            <person name="Ohm R.A."/>
            <person name="Salamov A.A."/>
            <person name="Grigoriev I.V."/>
            <person name="Spatafora J.W."/>
            <person name="Berbee M.L."/>
        </authorList>
    </citation>
    <scope>NUCLEOTIDE SEQUENCE [LARGE SCALE GENOMIC DNA]</scope>
    <source>
        <strain evidence="1 2">NRRL 28638</strain>
    </source>
</reference>
<gene>
    <name evidence="1" type="ORF">CONCODRAFT_14207</name>
</gene>
<organism evidence="1 2">
    <name type="scientific">Conidiobolus coronatus (strain ATCC 28846 / CBS 209.66 / NRRL 28638)</name>
    <name type="common">Delacroixia coronata</name>
    <dbReference type="NCBI Taxonomy" id="796925"/>
    <lineage>
        <taxon>Eukaryota</taxon>
        <taxon>Fungi</taxon>
        <taxon>Fungi incertae sedis</taxon>
        <taxon>Zoopagomycota</taxon>
        <taxon>Entomophthoromycotina</taxon>
        <taxon>Entomophthoromycetes</taxon>
        <taxon>Entomophthorales</taxon>
        <taxon>Ancylistaceae</taxon>
        <taxon>Conidiobolus</taxon>
    </lineage>
</organism>
<dbReference type="GO" id="GO:0003676">
    <property type="term" value="F:nucleic acid binding"/>
    <property type="evidence" value="ECO:0007669"/>
    <property type="project" value="InterPro"/>
</dbReference>
<dbReference type="EMBL" id="KQ965351">
    <property type="protein sequence ID" value="KXN64621.1"/>
    <property type="molecule type" value="Genomic_DNA"/>
</dbReference>
<dbReference type="AlphaFoldDB" id="A0A137NPF8"/>
<name>A0A137NPF8_CONC2</name>
<dbReference type="GO" id="GO:0008270">
    <property type="term" value="F:zinc ion binding"/>
    <property type="evidence" value="ECO:0007669"/>
    <property type="project" value="InterPro"/>
</dbReference>
<dbReference type="Proteomes" id="UP000070444">
    <property type="component" value="Unassembled WGS sequence"/>
</dbReference>
<feature type="non-terminal residue" evidence="1">
    <location>
        <position position="1"/>
    </location>
</feature>
<proteinExistence type="predicted"/>
<evidence type="ECO:0000313" key="1">
    <source>
        <dbReference type="EMBL" id="KXN64621.1"/>
    </source>
</evidence>
<dbReference type="InterPro" id="IPR036875">
    <property type="entry name" value="Znf_CCHC_sf"/>
</dbReference>
<evidence type="ECO:0000313" key="2">
    <source>
        <dbReference type="Proteomes" id="UP000070444"/>
    </source>
</evidence>
<dbReference type="SUPFAM" id="SSF57756">
    <property type="entry name" value="Retrovirus zinc finger-like domains"/>
    <property type="match status" value="1"/>
</dbReference>
<sequence length="158" mass="18719">ENKTVYDFANRFKYTASFSDIDPTIQYYLFKSNLRDDIKSNLDEENFKSNLNEIKTIGPPPNLRPRTFEKKSLNFEQKEKFKKDGICFYYREKGHIVRDCREDLSSKPIDKLLMINKTSPTLNTQQIDPSHLILNIQLNNLRTYAVLDTRGRYCYMSK</sequence>